<reference evidence="2 3" key="1">
    <citation type="submission" date="2015-07" db="EMBL/GenBank/DDBJ databases">
        <title>ATOL: Assembling a taxonomically balanced genome-scale reconstruction of the evolutionary history of the Enterobacteriaceae.</title>
        <authorList>
            <person name="Plunkett G.III."/>
            <person name="Neeno-Eckwall E.C."/>
            <person name="Glasner J.D."/>
            <person name="Perna N.T."/>
        </authorList>
    </citation>
    <scope>NUCLEOTIDE SEQUENCE [LARGE SCALE GENOMIC DNA]</scope>
    <source>
        <strain evidence="2 3">ATCC 35017</strain>
    </source>
</reference>
<comment type="caution">
    <text evidence="2">The sequence shown here is derived from an EMBL/GenBank/DDBJ whole genome shotgun (WGS) entry which is preliminary data.</text>
</comment>
<sequence length="75" mass="7140">MAAILATAGTGGAVAPISGVAGLGASGAAVGILGASTTYSAITIAVAAGGVGVLNKLRGYDVIKRSENSIILKRK</sequence>
<feature type="transmembrane region" description="Helical" evidence="1">
    <location>
        <begin position="32"/>
        <end position="55"/>
    </location>
</feature>
<keyword evidence="1" id="KW-0472">Membrane</keyword>
<gene>
    <name evidence="2" type="ORF">M992_0927</name>
</gene>
<evidence type="ECO:0000313" key="3">
    <source>
        <dbReference type="Proteomes" id="UP000053226"/>
    </source>
</evidence>
<dbReference type="Proteomes" id="UP000053226">
    <property type="component" value="Unassembled WGS sequence"/>
</dbReference>
<dbReference type="EMBL" id="LGAA01000009">
    <property type="protein sequence ID" value="KPD03637.1"/>
    <property type="molecule type" value="Genomic_DNA"/>
</dbReference>
<evidence type="ECO:0000313" key="2">
    <source>
        <dbReference type="EMBL" id="KPD03637.1"/>
    </source>
</evidence>
<proteinExistence type="predicted"/>
<dbReference type="RefSeq" id="WP_211257333.1">
    <property type="nucleotide sequence ID" value="NZ_CAWMUS010000009.1"/>
</dbReference>
<organism evidence="2 3">
    <name type="scientific">Moellerella wisconsensis ATCC 35017</name>
    <dbReference type="NCBI Taxonomy" id="1354267"/>
    <lineage>
        <taxon>Bacteria</taxon>
        <taxon>Pseudomonadati</taxon>
        <taxon>Pseudomonadota</taxon>
        <taxon>Gammaproteobacteria</taxon>
        <taxon>Enterobacterales</taxon>
        <taxon>Morganellaceae</taxon>
        <taxon>Moellerella</taxon>
    </lineage>
</organism>
<keyword evidence="1" id="KW-0812">Transmembrane</keyword>
<name>A0A0N0Z8R7_9GAMM</name>
<accession>A0A0N0Z8R7</accession>
<keyword evidence="1" id="KW-1133">Transmembrane helix</keyword>
<protein>
    <submittedName>
        <fullName evidence="2">Uncharacterized protein</fullName>
    </submittedName>
</protein>
<evidence type="ECO:0000256" key="1">
    <source>
        <dbReference type="SAM" id="Phobius"/>
    </source>
</evidence>
<dbReference type="AlphaFoldDB" id="A0A0N0Z8R7"/>
<keyword evidence="3" id="KW-1185">Reference proteome</keyword>